<reference evidence="1 2" key="1">
    <citation type="submission" date="2018-03" db="EMBL/GenBank/DDBJ databases">
        <title>Whole genome analyses suggest that Burkholderia sensu lato contains two further novel genera in the rhizoxinica-symbiotica group Mycetohabitans gen. nov., and Trinickia gen. nov.: implications for the evolution of diazotrophy and nodulation in the Burkholderiaceae.</title>
        <authorList>
            <person name="Estrada De Los Santos P."/>
            <person name="Palmer M."/>
            <person name="Chavez-Ramirez B."/>
            <person name="Steenkamp E.T."/>
            <person name="Hirsch A.M."/>
            <person name="Manyaka P."/>
            <person name="Maluk M."/>
            <person name="Lafos M."/>
            <person name="Crook M."/>
            <person name="Gross E."/>
            <person name="Simon M.F."/>
            <person name="Bueno Dos Reis Junior F."/>
            <person name="Poole P.S."/>
            <person name="Venter S.N."/>
            <person name="James E.K."/>
        </authorList>
    </citation>
    <scope>NUCLEOTIDE SEQUENCE [LARGE SCALE GENOMIC DNA]</scope>
    <source>
        <strain evidence="1 2">JPY-366</strain>
    </source>
</reference>
<evidence type="ECO:0000313" key="2">
    <source>
        <dbReference type="Proteomes" id="UP000240638"/>
    </source>
</evidence>
<dbReference type="EMBL" id="PYUC01000022">
    <property type="protein sequence ID" value="PTB17177.1"/>
    <property type="molecule type" value="Genomic_DNA"/>
</dbReference>
<name>A0A2T3XL51_9BURK</name>
<sequence length="84" mass="8994">MHELEHASVIDGSVGGPMVIDSLQSMAARSAGQAYAVDETMRAGLEFALEKRRVDAGNALESAHGRMTTELVNSLRQLTAQLKP</sequence>
<evidence type="ECO:0000313" key="1">
    <source>
        <dbReference type="EMBL" id="PTB17177.1"/>
    </source>
</evidence>
<gene>
    <name evidence="1" type="ORF">C9I57_29325</name>
</gene>
<dbReference type="Proteomes" id="UP000240638">
    <property type="component" value="Unassembled WGS sequence"/>
</dbReference>
<organism evidence="1 2">
    <name type="scientific">Trinickia symbiotica</name>
    <dbReference type="NCBI Taxonomy" id="863227"/>
    <lineage>
        <taxon>Bacteria</taxon>
        <taxon>Pseudomonadati</taxon>
        <taxon>Pseudomonadota</taxon>
        <taxon>Betaproteobacteria</taxon>
        <taxon>Burkholderiales</taxon>
        <taxon>Burkholderiaceae</taxon>
        <taxon>Trinickia</taxon>
    </lineage>
</organism>
<accession>A0A2T3XL51</accession>
<proteinExistence type="predicted"/>
<protein>
    <submittedName>
        <fullName evidence="1">Uncharacterized protein</fullName>
    </submittedName>
</protein>
<comment type="caution">
    <text evidence="1">The sequence shown here is derived from an EMBL/GenBank/DDBJ whole genome shotgun (WGS) entry which is preliminary data.</text>
</comment>
<dbReference type="AlphaFoldDB" id="A0A2T3XL51"/>